<keyword evidence="1" id="KW-1133">Transmembrane helix</keyword>
<sequence>MTKQCEKVMNNFLELDKNQKLPLHITAHLLFCKECRSKVRVLTLAEKTCKAPLSVALDAQNESLLLLMKKIDANYTAPEIPKLSFRKWIISGIFMILGMFMYIFTSAFLSIRSVDIAFYIVFVLAIFAYCSLFVGSNMDFFVKKIETQDVHIAGLKT</sequence>
<reference evidence="2" key="1">
    <citation type="journal article" date="2021" name="PeerJ">
        <title>Extensive microbial diversity within the chicken gut microbiome revealed by metagenomics and culture.</title>
        <authorList>
            <person name="Gilroy R."/>
            <person name="Ravi A."/>
            <person name="Getino M."/>
            <person name="Pursley I."/>
            <person name="Horton D.L."/>
            <person name="Alikhan N.F."/>
            <person name="Baker D."/>
            <person name="Gharbi K."/>
            <person name="Hall N."/>
            <person name="Watson M."/>
            <person name="Adriaenssens E.M."/>
            <person name="Foster-Nyarko E."/>
            <person name="Jarju S."/>
            <person name="Secka A."/>
            <person name="Antonio M."/>
            <person name="Oren A."/>
            <person name="Chaudhuri R.R."/>
            <person name="La Ragione R."/>
            <person name="Hildebrand F."/>
            <person name="Pallen M.J."/>
        </authorList>
    </citation>
    <scope>NUCLEOTIDE SEQUENCE</scope>
    <source>
        <strain evidence="2">Gambia15-2214</strain>
    </source>
</reference>
<dbReference type="AlphaFoldDB" id="A0A9E2L375"/>
<proteinExistence type="predicted"/>
<feature type="transmembrane region" description="Helical" evidence="1">
    <location>
        <begin position="116"/>
        <end position="135"/>
    </location>
</feature>
<evidence type="ECO:0000313" key="2">
    <source>
        <dbReference type="EMBL" id="MBU3849912.1"/>
    </source>
</evidence>
<evidence type="ECO:0008006" key="4">
    <source>
        <dbReference type="Google" id="ProtNLM"/>
    </source>
</evidence>
<name>A0A9E2L375_9SPIR</name>
<accession>A0A9E2L375</accession>
<dbReference type="Proteomes" id="UP000823914">
    <property type="component" value="Unassembled WGS sequence"/>
</dbReference>
<reference evidence="2" key="2">
    <citation type="submission" date="2021-04" db="EMBL/GenBank/DDBJ databases">
        <authorList>
            <person name="Gilroy R."/>
        </authorList>
    </citation>
    <scope>NUCLEOTIDE SEQUENCE</scope>
    <source>
        <strain evidence="2">Gambia15-2214</strain>
    </source>
</reference>
<keyword evidence="1" id="KW-0472">Membrane</keyword>
<keyword evidence="1" id="KW-0812">Transmembrane</keyword>
<organism evidence="2 3">
    <name type="scientific">Candidatus Treponema excrementipullorum</name>
    <dbReference type="NCBI Taxonomy" id="2838768"/>
    <lineage>
        <taxon>Bacteria</taxon>
        <taxon>Pseudomonadati</taxon>
        <taxon>Spirochaetota</taxon>
        <taxon>Spirochaetia</taxon>
        <taxon>Spirochaetales</taxon>
        <taxon>Treponemataceae</taxon>
        <taxon>Treponema</taxon>
    </lineage>
</organism>
<comment type="caution">
    <text evidence="2">The sequence shown here is derived from an EMBL/GenBank/DDBJ whole genome shotgun (WGS) entry which is preliminary data.</text>
</comment>
<gene>
    <name evidence="2" type="ORF">IAA16_05040</name>
</gene>
<protein>
    <recommendedName>
        <fullName evidence="4">Zinc-finger domain-containing protein</fullName>
    </recommendedName>
</protein>
<feature type="transmembrane region" description="Helical" evidence="1">
    <location>
        <begin position="88"/>
        <end position="110"/>
    </location>
</feature>
<evidence type="ECO:0000313" key="3">
    <source>
        <dbReference type="Proteomes" id="UP000823914"/>
    </source>
</evidence>
<evidence type="ECO:0000256" key="1">
    <source>
        <dbReference type="SAM" id="Phobius"/>
    </source>
</evidence>
<dbReference type="EMBL" id="JAHLFV010000117">
    <property type="protein sequence ID" value="MBU3849912.1"/>
    <property type="molecule type" value="Genomic_DNA"/>
</dbReference>